<name>A0A150M4X7_9BACL</name>
<proteinExistence type="predicted"/>
<dbReference type="Proteomes" id="UP000075455">
    <property type="component" value="Unassembled WGS sequence"/>
</dbReference>
<sequence>MTNNTNRRKNRTMEVSEAKEKIGMAKGAPFQFPLFFRVPPQMN</sequence>
<protein>
    <submittedName>
        <fullName evidence="1">Uncharacterized protein</fullName>
    </submittedName>
</protein>
<comment type="caution">
    <text evidence="1">The sequence shown here is derived from an EMBL/GenBank/DDBJ whole genome shotgun (WGS) entry which is preliminary data.</text>
</comment>
<dbReference type="EMBL" id="LQYS01000006">
    <property type="protein sequence ID" value="KYD19664.1"/>
    <property type="molecule type" value="Genomic_DNA"/>
</dbReference>
<evidence type="ECO:0000313" key="1">
    <source>
        <dbReference type="EMBL" id="KYD19664.1"/>
    </source>
</evidence>
<accession>A0A150M4X7</accession>
<reference evidence="1 2" key="1">
    <citation type="submission" date="2016-01" db="EMBL/GenBank/DDBJ databases">
        <title>Draft Genome Sequences of Seven Thermophilic Sporeformers Isolated from Foods.</title>
        <authorList>
            <person name="Berendsen E.M."/>
            <person name="Wells-Bennik M.H."/>
            <person name="Krawcyk A.O."/>
            <person name="De Jong A."/>
            <person name="Holsappel S."/>
            <person name="Eijlander R.T."/>
            <person name="Kuipers O.P."/>
        </authorList>
    </citation>
    <scope>NUCLEOTIDE SEQUENCE [LARGE SCALE GENOMIC DNA]</scope>
    <source>
        <strain evidence="1 2">B4119</strain>
    </source>
</reference>
<evidence type="ECO:0000313" key="2">
    <source>
        <dbReference type="Proteomes" id="UP000075455"/>
    </source>
</evidence>
<gene>
    <name evidence="1" type="ORF">B4119_3176</name>
</gene>
<organism evidence="1 2">
    <name type="scientific">Saccharococcus caldoxylosilyticus</name>
    <dbReference type="NCBI Taxonomy" id="81408"/>
    <lineage>
        <taxon>Bacteria</taxon>
        <taxon>Bacillati</taxon>
        <taxon>Bacillota</taxon>
        <taxon>Bacilli</taxon>
        <taxon>Bacillales</taxon>
        <taxon>Anoxybacillaceae</taxon>
        <taxon>Saccharococcus</taxon>
    </lineage>
</organism>
<dbReference type="AlphaFoldDB" id="A0A150M4X7"/>